<evidence type="ECO:0000313" key="8">
    <source>
        <dbReference type="EMBL" id="MBP2077588.1"/>
    </source>
</evidence>
<evidence type="ECO:0000256" key="5">
    <source>
        <dbReference type="ARBA" id="ARBA00035648"/>
    </source>
</evidence>
<organism evidence="8 9">
    <name type="scientific">Oceanobacillus polygoni</name>
    <dbReference type="NCBI Taxonomy" id="1235259"/>
    <lineage>
        <taxon>Bacteria</taxon>
        <taxon>Bacillati</taxon>
        <taxon>Bacillota</taxon>
        <taxon>Bacilli</taxon>
        <taxon>Bacillales</taxon>
        <taxon>Bacillaceae</taxon>
        <taxon>Oceanobacillus</taxon>
    </lineage>
</organism>
<dbReference type="PANTHER" id="PTHR30636:SF3">
    <property type="entry name" value="UPF0701 PROTEIN YICC"/>
    <property type="match status" value="1"/>
</dbReference>
<evidence type="ECO:0000259" key="6">
    <source>
        <dbReference type="Pfam" id="PF03755"/>
    </source>
</evidence>
<dbReference type="PANTHER" id="PTHR30636">
    <property type="entry name" value="UPF0701 PROTEIN YICC"/>
    <property type="match status" value="1"/>
</dbReference>
<comment type="similarity">
    <text evidence="5">Belongs to the YicC/YloC family.</text>
</comment>
<name>A0A9X0YRE8_9BACI</name>
<dbReference type="InterPro" id="IPR013527">
    <property type="entry name" value="YicC-like_N"/>
</dbReference>
<keyword evidence="4" id="KW-0378">Hydrolase</keyword>
<dbReference type="GO" id="GO:0016787">
    <property type="term" value="F:hydrolase activity"/>
    <property type="evidence" value="ECO:0007669"/>
    <property type="project" value="UniProtKB-KW"/>
</dbReference>
<proteinExistence type="inferred from homology"/>
<feature type="domain" description="Endoribonuclease YicC-like N-terminal" evidence="6">
    <location>
        <begin position="4"/>
        <end position="155"/>
    </location>
</feature>
<dbReference type="Pfam" id="PF08340">
    <property type="entry name" value="YicC-like_C"/>
    <property type="match status" value="1"/>
</dbReference>
<reference evidence="8" key="1">
    <citation type="submission" date="2021-03" db="EMBL/GenBank/DDBJ databases">
        <title>Genomic Encyclopedia of Type Strains, Phase IV (KMG-IV): sequencing the most valuable type-strain genomes for metagenomic binning, comparative biology and taxonomic classification.</title>
        <authorList>
            <person name="Goeker M."/>
        </authorList>
    </citation>
    <scope>NUCLEOTIDE SEQUENCE</scope>
    <source>
        <strain evidence="8">DSM 107338</strain>
    </source>
</reference>
<protein>
    <submittedName>
        <fullName evidence="8">Uncharacterized protein (TIGR00255 family)</fullName>
    </submittedName>
</protein>
<evidence type="ECO:0000256" key="1">
    <source>
        <dbReference type="ARBA" id="ARBA00001968"/>
    </source>
</evidence>
<dbReference type="OrthoDB" id="9771229at2"/>
<dbReference type="Pfam" id="PF03755">
    <property type="entry name" value="YicC-like_N"/>
    <property type="match status" value="1"/>
</dbReference>
<feature type="domain" description="Endoribonuclease YicC-like C-terminal" evidence="7">
    <location>
        <begin position="176"/>
        <end position="292"/>
    </location>
</feature>
<dbReference type="EMBL" id="JAGGMB010000005">
    <property type="protein sequence ID" value="MBP2077588.1"/>
    <property type="molecule type" value="Genomic_DNA"/>
</dbReference>
<comment type="caution">
    <text evidence="8">The sequence shown here is derived from an EMBL/GenBank/DDBJ whole genome shotgun (WGS) entry which is preliminary data.</text>
</comment>
<dbReference type="NCBIfam" id="TIGR00255">
    <property type="entry name" value="YicC/YloC family endoribonuclease"/>
    <property type="match status" value="1"/>
</dbReference>
<dbReference type="InterPro" id="IPR013551">
    <property type="entry name" value="YicC-like_C"/>
</dbReference>
<dbReference type="GO" id="GO:0004521">
    <property type="term" value="F:RNA endonuclease activity"/>
    <property type="evidence" value="ECO:0007669"/>
    <property type="project" value="InterPro"/>
</dbReference>
<dbReference type="AlphaFoldDB" id="A0A9X0YRE8"/>
<keyword evidence="2" id="KW-0540">Nuclease</keyword>
<evidence type="ECO:0000259" key="7">
    <source>
        <dbReference type="Pfam" id="PF08340"/>
    </source>
</evidence>
<keyword evidence="3" id="KW-0255">Endonuclease</keyword>
<sequence>MPLSMTGYGRKVLHIENTMVTIEIRSVNHRFLDIAIKLPRTFLFLEDKLKKIVQSQFTRGRIDVYISIAGDGLSTRTLQADWELIDQYVNHLNEAKQKYHLNGEIPLTFLSSMQDFFHIKEIDGSLEKVHQLILDGTTEACEEVFVMRQEEGMYLTNDLVERLRAIHETVLQLRDKRDIVRKEYQERIMERVRTYLDEAFSKDGKIYQEIVLLAEKGDITEEITRLLGHIEHFEKTMNSKEPSGRKLDFIIQEMHREANTIGAKSTDVTISEWTVSLKSMIEKMKEQVQNIE</sequence>
<dbReference type="InterPro" id="IPR005229">
    <property type="entry name" value="YicC/YloC-like"/>
</dbReference>
<evidence type="ECO:0000256" key="3">
    <source>
        <dbReference type="ARBA" id="ARBA00022759"/>
    </source>
</evidence>
<gene>
    <name evidence="8" type="ORF">J2Z64_001843</name>
</gene>
<comment type="cofactor">
    <cofactor evidence="1">
        <name>a divalent metal cation</name>
        <dbReference type="ChEBI" id="CHEBI:60240"/>
    </cofactor>
</comment>
<dbReference type="RefSeq" id="WP_149476245.1">
    <property type="nucleotide sequence ID" value="NZ_JAGGMB010000005.1"/>
</dbReference>
<accession>A0A9X0YRE8</accession>
<dbReference type="Proteomes" id="UP001138793">
    <property type="component" value="Unassembled WGS sequence"/>
</dbReference>
<evidence type="ECO:0000313" key="9">
    <source>
        <dbReference type="Proteomes" id="UP001138793"/>
    </source>
</evidence>
<evidence type="ECO:0000256" key="2">
    <source>
        <dbReference type="ARBA" id="ARBA00022722"/>
    </source>
</evidence>
<keyword evidence="9" id="KW-1185">Reference proteome</keyword>
<evidence type="ECO:0000256" key="4">
    <source>
        <dbReference type="ARBA" id="ARBA00022801"/>
    </source>
</evidence>